<name>A0A4P2VQ43_FLUSA</name>
<dbReference type="AlphaFoldDB" id="A0A4P2VQ43"/>
<dbReference type="InterPro" id="IPR001611">
    <property type="entry name" value="Leu-rich_rpt"/>
</dbReference>
<dbReference type="Pfam" id="PF00560">
    <property type="entry name" value="LRR_1"/>
    <property type="match status" value="2"/>
</dbReference>
<dbReference type="SUPFAM" id="SSF52058">
    <property type="entry name" value="L domain-like"/>
    <property type="match status" value="2"/>
</dbReference>
<organism evidence="4 5">
    <name type="scientific">Fluviispira sanaruensis</name>
    <dbReference type="NCBI Taxonomy" id="2493639"/>
    <lineage>
        <taxon>Bacteria</taxon>
        <taxon>Pseudomonadati</taxon>
        <taxon>Bdellovibrionota</taxon>
        <taxon>Oligoflexia</taxon>
        <taxon>Silvanigrellales</taxon>
        <taxon>Silvanigrellaceae</taxon>
        <taxon>Fluviispira</taxon>
    </lineage>
</organism>
<evidence type="ECO:0000256" key="2">
    <source>
        <dbReference type="ARBA" id="ARBA00022737"/>
    </source>
</evidence>
<evidence type="ECO:0000256" key="3">
    <source>
        <dbReference type="SAM" id="SignalP"/>
    </source>
</evidence>
<dbReference type="PRINTS" id="PR00019">
    <property type="entry name" value="LEURICHRPT"/>
</dbReference>
<dbReference type="PANTHER" id="PTHR45712">
    <property type="entry name" value="AGAP008170-PA"/>
    <property type="match status" value="1"/>
</dbReference>
<dbReference type="SMART" id="SM00369">
    <property type="entry name" value="LRR_TYP"/>
    <property type="match status" value="9"/>
</dbReference>
<keyword evidence="5" id="KW-1185">Reference proteome</keyword>
<sequence>MKRNGFILSSSALLAIVYSSSVSAAEYKVVEFKKNIIYLDPNAQGHSENPKSFPITVKDENKISSDLAAKAIQFSPDESLLTEFNQKVFCRKVKFEVKNNQLQIISMPNEISTLMTCYYKPRSTDRNITLTDKQKSLEIKFNYTFDSWRNLIKKDYNGKEYFLPATKFAKYIHSKINSGNNINYATDILLDGSDLWEDENYGILEKERTGVWNQGTLSYNGDTYLDMSAIYQSEKFPKLEKLTIRQFKIENLNSFAFPKAKSLKHLNYSLNKFYVVKKNSFKRLKNLEILDLNGNRIKTIEGNSFERLKNLKKLDLQNNYISAISENTFAGLVNLQELDLSNNKPLDKDDNLIQMELNGEPKLPKLEKLTIEGSNVGKIDKVFFQSMPLLTSLKLKENALTDIPENVFANNHELKEVDLSQNKIQNISSLGNTNIANLNLSDNKIESLNDSFFNSIQNIEVLNLSQNSIHSINKSHLSPELKIVNLGNNKLTSIPNALSNNLEDLTISINKIEQLNGNELAQYFNLKSLNLFDNQIKEIPSEAFKTQSTLIKLNLAKNKFTEVPTTSFQYLASLETLDLSNNSLQSINQNSFDGLKSLKYLFINHNEVPLAFNINHNIRLDSISILYSLREDEVNRVKKLFEGTPKITIHNEYDY</sequence>
<gene>
    <name evidence="4" type="ORF">JCM31447_29210</name>
</gene>
<evidence type="ECO:0000313" key="4">
    <source>
        <dbReference type="EMBL" id="BBH54450.1"/>
    </source>
</evidence>
<proteinExistence type="predicted"/>
<dbReference type="SMART" id="SM00365">
    <property type="entry name" value="LRR_SD22"/>
    <property type="match status" value="7"/>
</dbReference>
<feature type="signal peptide" evidence="3">
    <location>
        <begin position="1"/>
        <end position="24"/>
    </location>
</feature>
<evidence type="ECO:0000256" key="1">
    <source>
        <dbReference type="ARBA" id="ARBA00022614"/>
    </source>
</evidence>
<dbReference type="InterPro" id="IPR032675">
    <property type="entry name" value="LRR_dom_sf"/>
</dbReference>
<dbReference type="FunFam" id="3.80.10.10:FF:000732">
    <property type="entry name" value="GD11101"/>
    <property type="match status" value="1"/>
</dbReference>
<dbReference type="KEGG" id="sbf:JCM31447_29210"/>
<dbReference type="PROSITE" id="PS51450">
    <property type="entry name" value="LRR"/>
    <property type="match status" value="7"/>
</dbReference>
<dbReference type="InterPro" id="IPR003591">
    <property type="entry name" value="Leu-rich_rpt_typical-subtyp"/>
</dbReference>
<evidence type="ECO:0000313" key="5">
    <source>
        <dbReference type="Proteomes" id="UP000291236"/>
    </source>
</evidence>
<accession>A0A4P2VQ43</accession>
<dbReference type="Pfam" id="PF13855">
    <property type="entry name" value="LRR_8"/>
    <property type="match status" value="4"/>
</dbReference>
<dbReference type="Proteomes" id="UP000291236">
    <property type="component" value="Chromosome"/>
</dbReference>
<dbReference type="OrthoDB" id="8532199at2"/>
<dbReference type="SMART" id="SM00364">
    <property type="entry name" value="LRR_BAC"/>
    <property type="match status" value="5"/>
</dbReference>
<dbReference type="Gene3D" id="3.80.10.10">
    <property type="entry name" value="Ribonuclease Inhibitor"/>
    <property type="match status" value="2"/>
</dbReference>
<keyword evidence="2" id="KW-0677">Repeat</keyword>
<dbReference type="InterPro" id="IPR050333">
    <property type="entry name" value="SLRP"/>
</dbReference>
<keyword evidence="3" id="KW-0732">Signal</keyword>
<reference evidence="4 5" key="1">
    <citation type="submission" date="2018-12" db="EMBL/GenBank/DDBJ databases">
        <title>Rubrispira sanarue gen. nov., sp., nov., a member of the order Silvanigrellales, isolated from a brackish lake in Hamamatsu Japan.</title>
        <authorList>
            <person name="Maejima Y."/>
            <person name="Iino T."/>
            <person name="Muraguchi Y."/>
            <person name="Fukuda K."/>
            <person name="Nojiri H."/>
            <person name="Ohkuma M."/>
            <person name="Moriuchi R."/>
            <person name="Dohra H."/>
            <person name="Kimbara K."/>
            <person name="Shintani M."/>
        </authorList>
    </citation>
    <scope>NUCLEOTIDE SEQUENCE [LARGE SCALE GENOMIC DNA]</scope>
    <source>
        <strain evidence="4 5">RF1110005</strain>
    </source>
</reference>
<feature type="chain" id="PRO_5020470953" evidence="3">
    <location>
        <begin position="25"/>
        <end position="655"/>
    </location>
</feature>
<dbReference type="EMBL" id="AP019368">
    <property type="protein sequence ID" value="BBH54450.1"/>
    <property type="molecule type" value="Genomic_DNA"/>
</dbReference>
<dbReference type="RefSeq" id="WP_130612208.1">
    <property type="nucleotide sequence ID" value="NZ_AP019368.1"/>
</dbReference>
<dbReference type="PANTHER" id="PTHR45712:SF22">
    <property type="entry name" value="INSULIN-LIKE GROWTH FACTOR-BINDING PROTEIN COMPLEX ACID LABILE SUBUNIT"/>
    <property type="match status" value="1"/>
</dbReference>
<protein>
    <submittedName>
        <fullName evidence="4">Uncharacterized protein</fullName>
    </submittedName>
</protein>
<keyword evidence="1" id="KW-0433">Leucine-rich repeat</keyword>